<dbReference type="RefSeq" id="WP_102313802.1">
    <property type="nucleotide sequence ID" value="NZ_MCVX02000002.1"/>
</dbReference>
<keyword evidence="2" id="KW-0812">Transmembrane</keyword>
<gene>
    <name evidence="4" type="ORF">BCT74_00880</name>
</gene>
<protein>
    <submittedName>
        <fullName evidence="4">Fusaric acid resistance protein</fullName>
    </submittedName>
</protein>
<keyword evidence="2" id="KW-1133">Transmembrane helix</keyword>
<feature type="transmembrane region" description="Helical" evidence="2">
    <location>
        <begin position="6"/>
        <end position="22"/>
    </location>
</feature>
<dbReference type="AlphaFoldDB" id="A0A2N7INM9"/>
<name>A0A2N7INM9_9VIBR</name>
<dbReference type="EMBL" id="MCYL01000001">
    <property type="protein sequence ID" value="PML59988.1"/>
    <property type="molecule type" value="Genomic_DNA"/>
</dbReference>
<accession>A0A2N7INM9</accession>
<reference evidence="5" key="1">
    <citation type="submission" date="2016-07" db="EMBL/GenBank/DDBJ databases">
        <title>Nontailed viruses are major unrecognized killers of bacteria in the ocean.</title>
        <authorList>
            <person name="Kauffman K."/>
            <person name="Hussain F."/>
            <person name="Yang J."/>
            <person name="Arevalo P."/>
            <person name="Brown J."/>
            <person name="Cutler M."/>
            <person name="Kelly L."/>
            <person name="Polz M.F."/>
        </authorList>
    </citation>
    <scope>NUCLEOTIDE SEQUENCE [LARGE SCALE GENOMIC DNA]</scope>
    <source>
        <strain evidence="5">10N.261.51.B8</strain>
    </source>
</reference>
<dbReference type="Gene3D" id="2.40.50.100">
    <property type="match status" value="1"/>
</dbReference>
<dbReference type="Gene3D" id="2.40.30.170">
    <property type="match status" value="1"/>
</dbReference>
<dbReference type="Proteomes" id="UP000235746">
    <property type="component" value="Unassembled WGS sequence"/>
</dbReference>
<proteinExistence type="inferred from homology"/>
<evidence type="ECO:0000313" key="4">
    <source>
        <dbReference type="EMBL" id="PML59988.1"/>
    </source>
</evidence>
<comment type="similarity">
    <text evidence="1">Belongs to the membrane fusion protein (MFP) (TC 8.A.1) family.</text>
</comment>
<dbReference type="InterPro" id="IPR050739">
    <property type="entry name" value="MFP"/>
</dbReference>
<dbReference type="InterPro" id="IPR058625">
    <property type="entry name" value="MdtA-like_BSH"/>
</dbReference>
<feature type="domain" description="Multidrug resistance protein MdtA-like barrel-sandwich hybrid" evidence="3">
    <location>
        <begin position="65"/>
        <end position="232"/>
    </location>
</feature>
<feature type="transmembrane region" description="Helical" evidence="2">
    <location>
        <begin position="29"/>
        <end position="49"/>
    </location>
</feature>
<comment type="caution">
    <text evidence="4">The sequence shown here is derived from an EMBL/GenBank/DDBJ whole genome shotgun (WGS) entry which is preliminary data.</text>
</comment>
<dbReference type="PANTHER" id="PTHR30386:SF18">
    <property type="entry name" value="INNER MEMBRANE PROTEIN YIAV-RELATED"/>
    <property type="match status" value="1"/>
</dbReference>
<organism evidence="4 5">
    <name type="scientific">Vibrio lentus</name>
    <dbReference type="NCBI Taxonomy" id="136468"/>
    <lineage>
        <taxon>Bacteria</taxon>
        <taxon>Pseudomonadati</taxon>
        <taxon>Pseudomonadota</taxon>
        <taxon>Gammaproteobacteria</taxon>
        <taxon>Vibrionales</taxon>
        <taxon>Vibrionaceae</taxon>
        <taxon>Vibrio</taxon>
    </lineage>
</organism>
<evidence type="ECO:0000256" key="2">
    <source>
        <dbReference type="SAM" id="Phobius"/>
    </source>
</evidence>
<sequence length="372" mass="41159">METLIILSYIALCVIVFRVLKLPKNKWTITTATVIGAFLVGWIFLYMAMYQPVARVAGVYSVTTPITSEVSGEVTDVFVQGNVALKKGAPLYQIDPTPFQASVDRATAEVTATKAAIDELLLSKQNIRESIKKTQAQLVFNEKELSRFIELAKSDFASQTKVDKFTDSIAELKAVQAQNHIQLNVADSKIAQQLAAKKVHLAELDKAQFDLNKTLVVAPTDGYVTQVALRPGMKSRVVPFQGNLTFVHDESKTIVAAFKQNPARYIKPGYEAEVTFKTIPGHAYRAKVVDVLDIFKQGAVTPSGNLNDPLQRVGGRVLVKVELVQPELLNGQPIPAGTDAHVAVYSPKWEMFSIVRKVILRMQSWQNWVFEG</sequence>
<dbReference type="Pfam" id="PF25917">
    <property type="entry name" value="BSH_RND"/>
    <property type="match status" value="1"/>
</dbReference>
<evidence type="ECO:0000256" key="1">
    <source>
        <dbReference type="ARBA" id="ARBA00009477"/>
    </source>
</evidence>
<evidence type="ECO:0000259" key="3">
    <source>
        <dbReference type="Pfam" id="PF25917"/>
    </source>
</evidence>
<dbReference type="SUPFAM" id="SSF111369">
    <property type="entry name" value="HlyD-like secretion proteins"/>
    <property type="match status" value="1"/>
</dbReference>
<dbReference type="Gene3D" id="1.10.287.470">
    <property type="entry name" value="Helix hairpin bin"/>
    <property type="match status" value="1"/>
</dbReference>
<evidence type="ECO:0000313" key="5">
    <source>
        <dbReference type="Proteomes" id="UP000235746"/>
    </source>
</evidence>
<dbReference type="PANTHER" id="PTHR30386">
    <property type="entry name" value="MEMBRANE FUSION SUBUNIT OF EMRAB-TOLC MULTIDRUG EFFLUX PUMP"/>
    <property type="match status" value="1"/>
</dbReference>
<keyword evidence="2" id="KW-0472">Membrane</keyword>